<dbReference type="SUPFAM" id="SSF56112">
    <property type="entry name" value="Protein kinase-like (PK-like)"/>
    <property type="match status" value="1"/>
</dbReference>
<dbReference type="FunFam" id="3.80.10.10:FF:000129">
    <property type="entry name" value="Leucine-rich repeat receptor-like kinase"/>
    <property type="match status" value="1"/>
</dbReference>
<dbReference type="Gene3D" id="1.10.510.10">
    <property type="entry name" value="Transferase(Phosphotransferase) domain 1"/>
    <property type="match status" value="1"/>
</dbReference>
<protein>
    <submittedName>
        <fullName evidence="24">Receptor protein kinase TMK1-like</fullName>
    </submittedName>
</protein>
<comment type="similarity">
    <text evidence="2">Belongs to the protein kinase superfamily. Ser/Thr protein kinase family.</text>
</comment>
<dbReference type="FunFam" id="3.30.200.20:FF:000226">
    <property type="entry name" value="receptor protein kinase TMK1"/>
    <property type="match status" value="1"/>
</dbReference>
<sequence>MLSAPHLLFVVVILIVLSPALAADAGDAAAMVALAAALRPASALNWSSDADPCSWPLVRCDPDGGGGARVTAIQIGRRGLSGSLPGAVANLTALVRLEVMGNSLSGPVPSLPSLSSLRTLFLNDNNFTSLPIPRSFSTSPVKSLLLNNQRGPAKLSGPIDAVADMTGLRQLWLHSNSFSGPIPDLSRLTDLADLDLRDNELTGPVPDSLTGLDSLWTVVLTNNLLQGPVPAFKNAARMKIDLLPSSERFCRTDAGDCDPRVNAMLSIASSLGYPEIFARNWPGNDPCGNTWLGITCDAKGDVIVVNFQKLGLNGAISPDFRLLPSLQKLLLSGNNLTGTIPEALTNLPSLKELDVSNNSLWGKIPAFRRNVVVRTEGNPDIGKDINPGKDGSSSPGSDSGGGSNKSYLIGVVVSSVIGAAFLVGLLVFCYSKRNKFCFGKSRLPSGIVIHPGHSGSEAEMLKISLAGNGLNGVFNGAVSSTSSGPRDFHVGEPSSMVISIQVLRNVTNNFSEDNILGRGGFGTVYKGGLDDGTKIAVKRMEGSSATGPKGLSEFTSEISVLTRLRHRHLVSLLGYCLDGSERILVYEYMPRGTLSQHLFNWKSEGLNPLDWKRRLSIGLDVARGVEYLHSLANQSFIHRDLKPSNILLGDDMKAKVADFGLVKHAPDGKYSVETRLAGTFGYLAPEYAVTGRVTTKADVFSFGVILMELITGRKALDNSQSEENVHLVTWFRRMHINKATFEEVIDPTIDLDDETLKSVLTVAELACHCCSREPQQRPDMGQVVNVLSSLAEVWKPLEPKLDDEYTIDLDLTLPEALQRWKELENSSQSVSTIGNLENSQSSIPARPTGFAESFTSAHAR</sequence>
<feature type="region of interest" description="Disordered" evidence="19">
    <location>
        <begin position="378"/>
        <end position="402"/>
    </location>
</feature>
<keyword evidence="9" id="KW-0677">Repeat</keyword>
<keyword evidence="4" id="KW-0723">Serine/threonine-protein kinase</keyword>
<dbReference type="Gramene" id="Aco001021.1.mrna1">
    <property type="protein sequence ID" value="Aco001021.1.mrna1"/>
    <property type="gene ID" value="Aco001021.1.path1"/>
</dbReference>
<dbReference type="Pfam" id="PF08263">
    <property type="entry name" value="LRRNT_2"/>
    <property type="match status" value="2"/>
</dbReference>
<dbReference type="PANTHER" id="PTHR47986">
    <property type="entry name" value="OSJNBA0070M12.3 PROTEIN"/>
    <property type="match status" value="1"/>
</dbReference>
<evidence type="ECO:0000256" key="7">
    <source>
        <dbReference type="ARBA" id="ARBA00022692"/>
    </source>
</evidence>
<evidence type="ECO:0000256" key="15">
    <source>
        <dbReference type="ARBA" id="ARBA00023157"/>
    </source>
</evidence>
<dbReference type="PROSITE" id="PS00107">
    <property type="entry name" value="PROTEIN_KINASE_ATP"/>
    <property type="match status" value="1"/>
</dbReference>
<dbReference type="Gene3D" id="3.30.200.20">
    <property type="entry name" value="Phosphorylase Kinase, domain 1"/>
    <property type="match status" value="1"/>
</dbReference>
<dbReference type="InterPro" id="IPR017441">
    <property type="entry name" value="Protein_kinase_ATP_BS"/>
</dbReference>
<dbReference type="SUPFAM" id="SSF52058">
    <property type="entry name" value="L domain-like"/>
    <property type="match status" value="1"/>
</dbReference>
<dbReference type="PROSITE" id="PS50011">
    <property type="entry name" value="PROTEIN_KINASE_DOM"/>
    <property type="match status" value="1"/>
</dbReference>
<keyword evidence="8 21" id="KW-0732">Signal</keyword>
<keyword evidence="12 18" id="KW-0067">ATP-binding</keyword>
<evidence type="ECO:0000256" key="5">
    <source>
        <dbReference type="ARBA" id="ARBA00022614"/>
    </source>
</evidence>
<dbReference type="Proteomes" id="UP000515123">
    <property type="component" value="Linkage group 2"/>
</dbReference>
<proteinExistence type="inferred from homology"/>
<accession>A0A6P5H0B1</accession>
<keyword evidence="13 20" id="KW-1133">Transmembrane helix</keyword>
<feature type="compositionally biased region" description="Polar residues" evidence="19">
    <location>
        <begin position="830"/>
        <end position="843"/>
    </location>
</feature>
<evidence type="ECO:0000256" key="9">
    <source>
        <dbReference type="ARBA" id="ARBA00022737"/>
    </source>
</evidence>
<keyword evidence="15" id="KW-1015">Disulfide bond</keyword>
<reference evidence="23" key="1">
    <citation type="journal article" date="2015" name="Nat. Genet.">
        <title>The pineapple genome and the evolution of CAM photosynthesis.</title>
        <authorList>
            <person name="Ming R."/>
            <person name="VanBuren R."/>
            <person name="Wai C.M."/>
            <person name="Tang H."/>
            <person name="Schatz M.C."/>
            <person name="Bowers J.E."/>
            <person name="Lyons E."/>
            <person name="Wang M.L."/>
            <person name="Chen J."/>
            <person name="Biggers E."/>
            <person name="Zhang J."/>
            <person name="Huang L."/>
            <person name="Zhang L."/>
            <person name="Miao W."/>
            <person name="Zhang J."/>
            <person name="Ye Z."/>
            <person name="Miao C."/>
            <person name="Lin Z."/>
            <person name="Wang H."/>
            <person name="Zhou H."/>
            <person name="Yim W.C."/>
            <person name="Priest H.D."/>
            <person name="Zheng C."/>
            <person name="Woodhouse M."/>
            <person name="Edger P.P."/>
            <person name="Guyot R."/>
            <person name="Guo H.B."/>
            <person name="Guo H."/>
            <person name="Zheng G."/>
            <person name="Singh R."/>
            <person name="Sharma A."/>
            <person name="Min X."/>
            <person name="Zheng Y."/>
            <person name="Lee H."/>
            <person name="Gurtowski J."/>
            <person name="Sedlazeck F.J."/>
            <person name="Harkess A."/>
            <person name="McKain M.R."/>
            <person name="Liao Z."/>
            <person name="Fang J."/>
            <person name="Liu J."/>
            <person name="Zhang X."/>
            <person name="Zhang Q."/>
            <person name="Hu W."/>
            <person name="Qin Y."/>
            <person name="Wang K."/>
            <person name="Chen L.Y."/>
            <person name="Shirley N."/>
            <person name="Lin Y.R."/>
            <person name="Liu L.Y."/>
            <person name="Hernandez A.G."/>
            <person name="Wright C.L."/>
            <person name="Bulone V."/>
            <person name="Tuskan G.A."/>
            <person name="Heath K."/>
            <person name="Zee F."/>
            <person name="Moore P.H."/>
            <person name="Sunkar R."/>
            <person name="Leebens-Mack J.H."/>
            <person name="Mockler T."/>
            <person name="Bennetzen J.L."/>
            <person name="Freeling M."/>
            <person name="Sankoff D."/>
            <person name="Paterson A.H."/>
            <person name="Zhu X."/>
            <person name="Yang X."/>
            <person name="Smith J.A."/>
            <person name="Cushman J.C."/>
            <person name="Paull R.E."/>
            <person name="Yu Q."/>
        </authorList>
    </citation>
    <scope>NUCLEOTIDE SEQUENCE [LARGE SCALE GENOMIC DNA]</scope>
    <source>
        <strain evidence="23">cv. F153</strain>
    </source>
</reference>
<comment type="subcellular location">
    <subcellularLocation>
        <location evidence="1">Cell membrane</location>
        <topology evidence="1">Single-pass membrane protein</topology>
    </subcellularLocation>
</comment>
<keyword evidence="3" id="KW-1003">Cell membrane</keyword>
<evidence type="ECO:0000256" key="12">
    <source>
        <dbReference type="ARBA" id="ARBA00022840"/>
    </source>
</evidence>
<dbReference type="InterPro" id="IPR001245">
    <property type="entry name" value="Ser-Thr/Tyr_kinase_cat_dom"/>
</dbReference>
<keyword evidence="7 20" id="KW-0812">Transmembrane</keyword>
<evidence type="ECO:0000256" key="17">
    <source>
        <dbReference type="ARBA" id="ARBA00023180"/>
    </source>
</evidence>
<dbReference type="GO" id="GO:0005886">
    <property type="term" value="C:plasma membrane"/>
    <property type="evidence" value="ECO:0007669"/>
    <property type="project" value="UniProtKB-SubCell"/>
</dbReference>
<evidence type="ECO:0000256" key="4">
    <source>
        <dbReference type="ARBA" id="ARBA00022527"/>
    </source>
</evidence>
<evidence type="ECO:0000256" key="10">
    <source>
        <dbReference type="ARBA" id="ARBA00022741"/>
    </source>
</evidence>
<dbReference type="PROSITE" id="PS00108">
    <property type="entry name" value="PROTEIN_KINASE_ST"/>
    <property type="match status" value="1"/>
</dbReference>
<dbReference type="RefSeq" id="XP_020111455.1">
    <property type="nucleotide sequence ID" value="XM_020255866.1"/>
</dbReference>
<dbReference type="GO" id="GO:0005524">
    <property type="term" value="F:ATP binding"/>
    <property type="evidence" value="ECO:0007669"/>
    <property type="project" value="UniProtKB-UniRule"/>
</dbReference>
<dbReference type="Pfam" id="PF12799">
    <property type="entry name" value="LRR_4"/>
    <property type="match status" value="1"/>
</dbReference>
<dbReference type="InterPro" id="IPR032675">
    <property type="entry name" value="LRR_dom_sf"/>
</dbReference>
<dbReference type="SMART" id="SM00220">
    <property type="entry name" value="S_TKc"/>
    <property type="match status" value="1"/>
</dbReference>
<evidence type="ECO:0000256" key="14">
    <source>
        <dbReference type="ARBA" id="ARBA00023136"/>
    </source>
</evidence>
<dbReference type="AlphaFoldDB" id="A0A6P5H0B1"/>
<evidence type="ECO:0000256" key="21">
    <source>
        <dbReference type="SAM" id="SignalP"/>
    </source>
</evidence>
<keyword evidence="6" id="KW-0808">Transferase</keyword>
<feature type="signal peptide" evidence="21">
    <location>
        <begin position="1"/>
        <end position="22"/>
    </location>
</feature>
<dbReference type="OrthoDB" id="1607253at2759"/>
<evidence type="ECO:0000256" key="18">
    <source>
        <dbReference type="PROSITE-ProRule" id="PRU10141"/>
    </source>
</evidence>
<dbReference type="FunFam" id="1.10.510.10:FF:000198">
    <property type="entry name" value="receptor protein kinase TMK1"/>
    <property type="match status" value="1"/>
</dbReference>
<organism evidence="23 24">
    <name type="scientific">Ananas comosus</name>
    <name type="common">Pineapple</name>
    <name type="synonym">Ananas ananas</name>
    <dbReference type="NCBI Taxonomy" id="4615"/>
    <lineage>
        <taxon>Eukaryota</taxon>
        <taxon>Viridiplantae</taxon>
        <taxon>Streptophyta</taxon>
        <taxon>Embryophyta</taxon>
        <taxon>Tracheophyta</taxon>
        <taxon>Spermatophyta</taxon>
        <taxon>Magnoliopsida</taxon>
        <taxon>Liliopsida</taxon>
        <taxon>Poales</taxon>
        <taxon>Bromeliaceae</taxon>
        <taxon>Bromelioideae</taxon>
        <taxon>Ananas</taxon>
    </lineage>
</organism>
<dbReference type="SMART" id="SM00369">
    <property type="entry name" value="LRR_TYP"/>
    <property type="match status" value="4"/>
</dbReference>
<feature type="chain" id="PRO_5027535636" evidence="21">
    <location>
        <begin position="23"/>
        <end position="860"/>
    </location>
</feature>
<dbReference type="GO" id="GO:0004674">
    <property type="term" value="F:protein serine/threonine kinase activity"/>
    <property type="evidence" value="ECO:0007669"/>
    <property type="project" value="UniProtKB-KW"/>
</dbReference>
<dbReference type="InterPro" id="IPR003591">
    <property type="entry name" value="Leu-rich_rpt_typical-subtyp"/>
</dbReference>
<evidence type="ECO:0000256" key="19">
    <source>
        <dbReference type="SAM" id="MobiDB-lite"/>
    </source>
</evidence>
<dbReference type="GeneID" id="109726326"/>
<evidence type="ECO:0000256" key="1">
    <source>
        <dbReference type="ARBA" id="ARBA00004162"/>
    </source>
</evidence>
<keyword evidence="5" id="KW-0433">Leucine-rich repeat</keyword>
<dbReference type="InterPro" id="IPR011009">
    <property type="entry name" value="Kinase-like_dom_sf"/>
</dbReference>
<keyword evidence="16" id="KW-0675">Receptor</keyword>
<evidence type="ECO:0000256" key="11">
    <source>
        <dbReference type="ARBA" id="ARBA00022777"/>
    </source>
</evidence>
<feature type="compositionally biased region" description="Low complexity" evidence="19">
    <location>
        <begin position="388"/>
        <end position="397"/>
    </location>
</feature>
<dbReference type="InterPro" id="IPR008271">
    <property type="entry name" value="Ser/Thr_kinase_AS"/>
</dbReference>
<keyword evidence="11" id="KW-0418">Kinase</keyword>
<dbReference type="InterPro" id="IPR000719">
    <property type="entry name" value="Prot_kinase_dom"/>
</dbReference>
<keyword evidence="17" id="KW-0325">Glycoprotein</keyword>
<gene>
    <name evidence="24" type="primary">LOC109726326</name>
</gene>
<evidence type="ECO:0000313" key="24">
    <source>
        <dbReference type="RefSeq" id="XP_020111455.1"/>
    </source>
</evidence>
<evidence type="ECO:0000256" key="2">
    <source>
        <dbReference type="ARBA" id="ARBA00008684"/>
    </source>
</evidence>
<dbReference type="InterPro" id="IPR013210">
    <property type="entry name" value="LRR_N_plant-typ"/>
</dbReference>
<evidence type="ECO:0000256" key="3">
    <source>
        <dbReference type="ARBA" id="ARBA00022475"/>
    </source>
</evidence>
<dbReference type="PANTHER" id="PTHR47986:SF29">
    <property type="entry name" value="RECEPTOR PROTEIN KINASE TMK1"/>
    <property type="match status" value="1"/>
</dbReference>
<keyword evidence="23" id="KW-1185">Reference proteome</keyword>
<keyword evidence="10 18" id="KW-0547">Nucleotide-binding</keyword>
<evidence type="ECO:0000256" key="13">
    <source>
        <dbReference type="ARBA" id="ARBA00022989"/>
    </source>
</evidence>
<dbReference type="InterPro" id="IPR025875">
    <property type="entry name" value="Leu-rich_rpt_4"/>
</dbReference>
<name>A0A6P5H0B1_ANACO</name>
<keyword evidence="14 20" id="KW-0472">Membrane</keyword>
<evidence type="ECO:0000259" key="22">
    <source>
        <dbReference type="PROSITE" id="PS50011"/>
    </source>
</evidence>
<evidence type="ECO:0000256" key="8">
    <source>
        <dbReference type="ARBA" id="ARBA00022729"/>
    </source>
</evidence>
<dbReference type="Gene3D" id="3.80.10.10">
    <property type="entry name" value="Ribonuclease Inhibitor"/>
    <property type="match status" value="3"/>
</dbReference>
<dbReference type="InterPro" id="IPR052422">
    <property type="entry name" value="Auxin_Ser/Thr_Kinase"/>
</dbReference>
<feature type="region of interest" description="Disordered" evidence="19">
    <location>
        <begin position="830"/>
        <end position="860"/>
    </location>
</feature>
<dbReference type="Pfam" id="PF07714">
    <property type="entry name" value="PK_Tyr_Ser-Thr"/>
    <property type="match status" value="1"/>
</dbReference>
<feature type="domain" description="Protein kinase" evidence="22">
    <location>
        <begin position="510"/>
        <end position="790"/>
    </location>
</feature>
<evidence type="ECO:0000256" key="6">
    <source>
        <dbReference type="ARBA" id="ARBA00022679"/>
    </source>
</evidence>
<evidence type="ECO:0000256" key="16">
    <source>
        <dbReference type="ARBA" id="ARBA00023170"/>
    </source>
</evidence>
<evidence type="ECO:0000256" key="20">
    <source>
        <dbReference type="SAM" id="Phobius"/>
    </source>
</evidence>
<dbReference type="CDD" id="cd14066">
    <property type="entry name" value="STKc_IRAK"/>
    <property type="match status" value="1"/>
</dbReference>
<evidence type="ECO:0000313" key="23">
    <source>
        <dbReference type="Proteomes" id="UP000515123"/>
    </source>
</evidence>
<feature type="binding site" evidence="18">
    <location>
        <position position="538"/>
    </location>
    <ligand>
        <name>ATP</name>
        <dbReference type="ChEBI" id="CHEBI:30616"/>
    </ligand>
</feature>
<reference evidence="24" key="2">
    <citation type="submission" date="2025-08" db="UniProtKB">
        <authorList>
            <consortium name="RefSeq"/>
        </authorList>
    </citation>
    <scope>IDENTIFICATION</scope>
    <source>
        <tissue evidence="24">Leaf</tissue>
    </source>
</reference>
<feature type="transmembrane region" description="Helical" evidence="20">
    <location>
        <begin position="407"/>
        <end position="430"/>
    </location>
</feature>